<evidence type="ECO:0000256" key="1">
    <source>
        <dbReference type="ARBA" id="ARBA00001946"/>
    </source>
</evidence>
<feature type="transmembrane region" description="Helical" evidence="4">
    <location>
        <begin position="75"/>
        <end position="95"/>
    </location>
</feature>
<dbReference type="Gene3D" id="3.30.70.270">
    <property type="match status" value="1"/>
</dbReference>
<keyword evidence="4" id="KW-0812">Transmembrane</keyword>
<feature type="transmembrane region" description="Helical" evidence="4">
    <location>
        <begin position="21"/>
        <end position="42"/>
    </location>
</feature>
<feature type="transmembrane region" description="Helical" evidence="4">
    <location>
        <begin position="101"/>
        <end position="121"/>
    </location>
</feature>
<evidence type="ECO:0000313" key="6">
    <source>
        <dbReference type="EMBL" id="MCX2524974.1"/>
    </source>
</evidence>
<feature type="transmembrane region" description="Helical" evidence="4">
    <location>
        <begin position="159"/>
        <end position="176"/>
    </location>
</feature>
<protein>
    <recommendedName>
        <fullName evidence="2">diguanylate cyclase</fullName>
        <ecNumber evidence="2">2.7.7.65</ecNumber>
    </recommendedName>
</protein>
<dbReference type="CDD" id="cd01949">
    <property type="entry name" value="GGDEF"/>
    <property type="match status" value="1"/>
</dbReference>
<dbReference type="SUPFAM" id="SSF55073">
    <property type="entry name" value="Nucleotide cyclase"/>
    <property type="match status" value="1"/>
</dbReference>
<dbReference type="GO" id="GO:0043709">
    <property type="term" value="P:cell adhesion involved in single-species biofilm formation"/>
    <property type="evidence" value="ECO:0007669"/>
    <property type="project" value="TreeGrafter"/>
</dbReference>
<reference evidence="6" key="1">
    <citation type="submission" date="2022-11" db="EMBL/GenBank/DDBJ databases">
        <title>Larsenimonas rhizosphaerae sp. nov., isolated from a tidal mudflat.</title>
        <authorList>
            <person name="Lee S.D."/>
            <person name="Kim I.S."/>
        </authorList>
    </citation>
    <scope>NUCLEOTIDE SEQUENCE</scope>
    <source>
        <strain evidence="6">GH2-1</strain>
    </source>
</reference>
<dbReference type="Pfam" id="PF00990">
    <property type="entry name" value="GGDEF"/>
    <property type="match status" value="1"/>
</dbReference>
<gene>
    <name evidence="6" type="ORF">OQ287_12040</name>
</gene>
<dbReference type="EC" id="2.7.7.65" evidence="2"/>
<keyword evidence="4" id="KW-0472">Membrane</keyword>
<dbReference type="EMBL" id="JAPIVE010000003">
    <property type="protein sequence ID" value="MCX2524974.1"/>
    <property type="molecule type" value="Genomic_DNA"/>
</dbReference>
<dbReference type="GO" id="GO:1902201">
    <property type="term" value="P:negative regulation of bacterial-type flagellum-dependent cell motility"/>
    <property type="evidence" value="ECO:0007669"/>
    <property type="project" value="TreeGrafter"/>
</dbReference>
<dbReference type="AlphaFoldDB" id="A0AA42CV18"/>
<dbReference type="InterPro" id="IPR050469">
    <property type="entry name" value="Diguanylate_Cyclase"/>
</dbReference>
<proteinExistence type="predicted"/>
<feature type="domain" description="GGDEF" evidence="5">
    <location>
        <begin position="213"/>
        <end position="346"/>
    </location>
</feature>
<dbReference type="Proteomes" id="UP001165678">
    <property type="component" value="Unassembled WGS sequence"/>
</dbReference>
<dbReference type="InterPro" id="IPR000160">
    <property type="entry name" value="GGDEF_dom"/>
</dbReference>
<keyword evidence="7" id="KW-1185">Reference proteome</keyword>
<dbReference type="FunFam" id="3.30.70.270:FF:000001">
    <property type="entry name" value="Diguanylate cyclase domain protein"/>
    <property type="match status" value="1"/>
</dbReference>
<dbReference type="PANTHER" id="PTHR45138:SF9">
    <property type="entry name" value="DIGUANYLATE CYCLASE DGCM-RELATED"/>
    <property type="match status" value="1"/>
</dbReference>
<dbReference type="SMART" id="SM00267">
    <property type="entry name" value="GGDEF"/>
    <property type="match status" value="1"/>
</dbReference>
<evidence type="ECO:0000256" key="2">
    <source>
        <dbReference type="ARBA" id="ARBA00012528"/>
    </source>
</evidence>
<dbReference type="InterPro" id="IPR029787">
    <property type="entry name" value="Nucleotide_cyclase"/>
</dbReference>
<accession>A0AA42CV18</accession>
<comment type="cofactor">
    <cofactor evidence="1">
        <name>Mg(2+)</name>
        <dbReference type="ChEBI" id="CHEBI:18420"/>
    </cofactor>
</comment>
<organism evidence="6 7">
    <name type="scientific">Larsenimonas rhizosphaerae</name>
    <dbReference type="NCBI Taxonomy" id="2944682"/>
    <lineage>
        <taxon>Bacteria</taxon>
        <taxon>Pseudomonadati</taxon>
        <taxon>Pseudomonadota</taxon>
        <taxon>Gammaproteobacteria</taxon>
        <taxon>Oceanospirillales</taxon>
        <taxon>Halomonadaceae</taxon>
        <taxon>Larsenimonas</taxon>
    </lineage>
</organism>
<name>A0AA42CV18_9GAMM</name>
<evidence type="ECO:0000313" key="7">
    <source>
        <dbReference type="Proteomes" id="UP001165678"/>
    </source>
</evidence>
<comment type="catalytic activity">
    <reaction evidence="3">
        <text>2 GTP = 3',3'-c-di-GMP + 2 diphosphate</text>
        <dbReference type="Rhea" id="RHEA:24898"/>
        <dbReference type="ChEBI" id="CHEBI:33019"/>
        <dbReference type="ChEBI" id="CHEBI:37565"/>
        <dbReference type="ChEBI" id="CHEBI:58805"/>
        <dbReference type="EC" id="2.7.7.65"/>
    </reaction>
</comment>
<dbReference type="RefSeq" id="WP_265896589.1">
    <property type="nucleotide sequence ID" value="NZ_JAPIVE010000003.1"/>
</dbReference>
<comment type="caution">
    <text evidence="6">The sequence shown here is derived from an EMBL/GenBank/DDBJ whole genome shotgun (WGS) entry which is preliminary data.</text>
</comment>
<evidence type="ECO:0000256" key="3">
    <source>
        <dbReference type="ARBA" id="ARBA00034247"/>
    </source>
</evidence>
<sequence length="346" mass="38992">MLKHMFPKYPPASLTSLQLRLYTTFWYANILALLTLVPYLVLDLFVAPLLWPFHAMASVLVLYSQLLLQYGHLRLSQLMSLSTCLGIVVVGYIAFGKDSGIEYFYFPLLVSAVTSSVWPLARRVMVGLITVCAIATLLTSLAPPPWVAMDSGTLGFIKLYNLLMTVIMLAFIMTRIRTLVELLGKDADIDPLTHTLNRRAFYLAVNRLQQRRQAFALLLLDLDHFKTINDTHGHEVGDQVLVHVTRLLKQHNQRNRDVLSRYGGEEFLLLLHDASPEQALQTSQAIRNTLAVNPFKHDNTLLTMTVSIGISLSSESRDIDKVIALADERLYKAKSTGRDRAVLYHA</sequence>
<dbReference type="InterPro" id="IPR043128">
    <property type="entry name" value="Rev_trsase/Diguanyl_cyclase"/>
</dbReference>
<dbReference type="GO" id="GO:0005886">
    <property type="term" value="C:plasma membrane"/>
    <property type="evidence" value="ECO:0007669"/>
    <property type="project" value="TreeGrafter"/>
</dbReference>
<feature type="transmembrane region" description="Helical" evidence="4">
    <location>
        <begin position="128"/>
        <end position="147"/>
    </location>
</feature>
<dbReference type="GO" id="GO:0052621">
    <property type="term" value="F:diguanylate cyclase activity"/>
    <property type="evidence" value="ECO:0007669"/>
    <property type="project" value="UniProtKB-EC"/>
</dbReference>
<dbReference type="PANTHER" id="PTHR45138">
    <property type="entry name" value="REGULATORY COMPONENTS OF SENSORY TRANSDUCTION SYSTEM"/>
    <property type="match status" value="1"/>
</dbReference>
<evidence type="ECO:0000259" key="5">
    <source>
        <dbReference type="PROSITE" id="PS50887"/>
    </source>
</evidence>
<keyword evidence="4" id="KW-1133">Transmembrane helix</keyword>
<dbReference type="PROSITE" id="PS50887">
    <property type="entry name" value="GGDEF"/>
    <property type="match status" value="1"/>
</dbReference>
<evidence type="ECO:0000256" key="4">
    <source>
        <dbReference type="SAM" id="Phobius"/>
    </source>
</evidence>
<dbReference type="NCBIfam" id="TIGR00254">
    <property type="entry name" value="GGDEF"/>
    <property type="match status" value="1"/>
</dbReference>